<protein>
    <recommendedName>
        <fullName evidence="2">Condensation domain-containing protein</fullName>
    </recommendedName>
</protein>
<keyword evidence="4" id="KW-1185">Reference proteome</keyword>
<accession>A0A1Y2DN41</accession>
<dbReference type="EMBL" id="MCFJ01000011">
    <property type="protein sequence ID" value="ORY60574.1"/>
    <property type="molecule type" value="Genomic_DNA"/>
</dbReference>
<evidence type="ECO:0000313" key="3">
    <source>
        <dbReference type="EMBL" id="ORY60574.1"/>
    </source>
</evidence>
<proteinExistence type="inferred from homology"/>
<comment type="similarity">
    <text evidence="1">Belongs to the NRP synthetase family.</text>
</comment>
<dbReference type="AlphaFoldDB" id="A0A1Y2DN41"/>
<dbReference type="GO" id="GO:0003824">
    <property type="term" value="F:catalytic activity"/>
    <property type="evidence" value="ECO:0007669"/>
    <property type="project" value="InterPro"/>
</dbReference>
<dbReference type="Gene3D" id="3.30.559.10">
    <property type="entry name" value="Chloramphenicol acetyltransferase-like domain"/>
    <property type="match status" value="1"/>
</dbReference>
<reference evidence="3 4" key="1">
    <citation type="submission" date="2016-07" db="EMBL/GenBank/DDBJ databases">
        <title>Pervasive Adenine N6-methylation of Active Genes in Fungi.</title>
        <authorList>
            <consortium name="DOE Joint Genome Institute"/>
            <person name="Mondo S.J."/>
            <person name="Dannebaum R.O."/>
            <person name="Kuo R.C."/>
            <person name="Labutti K."/>
            <person name="Haridas S."/>
            <person name="Kuo A."/>
            <person name="Salamov A."/>
            <person name="Ahrendt S.R."/>
            <person name="Lipzen A."/>
            <person name="Sullivan W."/>
            <person name="Andreopoulos W.B."/>
            <person name="Clum A."/>
            <person name="Lindquist E."/>
            <person name="Daum C."/>
            <person name="Ramamoorthy G.K."/>
            <person name="Gryganskyi A."/>
            <person name="Culley D."/>
            <person name="Magnuson J.K."/>
            <person name="James T.Y."/>
            <person name="O'Malley M.A."/>
            <person name="Stajich J.E."/>
            <person name="Spatafora J.W."/>
            <person name="Visel A."/>
            <person name="Grigoriev I.V."/>
        </authorList>
    </citation>
    <scope>NUCLEOTIDE SEQUENCE [LARGE SCALE GENOMIC DNA]</scope>
    <source>
        <strain evidence="3 4">CBS 129021</strain>
    </source>
</reference>
<comment type="caution">
    <text evidence="3">The sequence shown here is derived from an EMBL/GenBank/DDBJ whole genome shotgun (WGS) entry which is preliminary data.</text>
</comment>
<dbReference type="InterPro" id="IPR001242">
    <property type="entry name" value="Condensation_dom"/>
</dbReference>
<organism evidence="3 4">
    <name type="scientific">Pseudomassariella vexata</name>
    <dbReference type="NCBI Taxonomy" id="1141098"/>
    <lineage>
        <taxon>Eukaryota</taxon>
        <taxon>Fungi</taxon>
        <taxon>Dikarya</taxon>
        <taxon>Ascomycota</taxon>
        <taxon>Pezizomycotina</taxon>
        <taxon>Sordariomycetes</taxon>
        <taxon>Xylariomycetidae</taxon>
        <taxon>Amphisphaeriales</taxon>
        <taxon>Pseudomassariaceae</taxon>
        <taxon>Pseudomassariella</taxon>
    </lineage>
</organism>
<feature type="domain" description="Condensation" evidence="2">
    <location>
        <begin position="84"/>
        <end position="201"/>
    </location>
</feature>
<dbReference type="RefSeq" id="XP_040712801.1">
    <property type="nucleotide sequence ID" value="XM_040864179.1"/>
</dbReference>
<name>A0A1Y2DN41_9PEZI</name>
<dbReference type="Gene3D" id="1.10.1200.10">
    <property type="entry name" value="ACP-like"/>
    <property type="match status" value="1"/>
</dbReference>
<dbReference type="InterPro" id="IPR023213">
    <property type="entry name" value="CAT-like_dom_sf"/>
</dbReference>
<dbReference type="STRING" id="1141098.A0A1Y2DN41"/>
<dbReference type="Pfam" id="PF00668">
    <property type="entry name" value="Condensation"/>
    <property type="match status" value="1"/>
</dbReference>
<dbReference type="SUPFAM" id="SSF52777">
    <property type="entry name" value="CoA-dependent acyltransferases"/>
    <property type="match status" value="1"/>
</dbReference>
<gene>
    <name evidence="3" type="ORF">BCR38DRAFT_487635</name>
</gene>
<dbReference type="PANTHER" id="PTHR45398">
    <property type="match status" value="1"/>
</dbReference>
<dbReference type="InParanoid" id="A0A1Y2DN41"/>
<evidence type="ECO:0000313" key="4">
    <source>
        <dbReference type="Proteomes" id="UP000193689"/>
    </source>
</evidence>
<dbReference type="GeneID" id="63780391"/>
<dbReference type="PANTHER" id="PTHR45398:SF1">
    <property type="entry name" value="ENZYME, PUTATIVE (JCVI)-RELATED"/>
    <property type="match status" value="1"/>
</dbReference>
<dbReference type="InterPro" id="IPR036736">
    <property type="entry name" value="ACP-like_sf"/>
</dbReference>
<dbReference type="OrthoDB" id="416786at2759"/>
<sequence length="298" mass="32999">MASELISTNTSFILLGDDSISARQVMARCRSDGVGSVAVQDVLKTKGFAALASLITNRLQADGKYPSRRCSSGFPPFSRGLGRFNQSSILQPSRRVLPTDMANAITTVVDIHSMLRARFHQDRSTGVGDQSIVPREEVPGFFETHHPRGTEEMAPIMKATEKRIDIRQGPVFIAVLLEMEGKQDLHLTAHHLVVDLVSWRISSGIWETSLNDCQQLQKPPLSFQAWLKSRNGVQKPPCSYDNDTELVKGEENFSEFGGLGQRKITFGDAMSRQFRLSKGTTETLLTSSSSNNAYRVEP</sequence>
<evidence type="ECO:0000259" key="2">
    <source>
        <dbReference type="Pfam" id="PF00668"/>
    </source>
</evidence>
<evidence type="ECO:0000256" key="1">
    <source>
        <dbReference type="ARBA" id="ARBA00029454"/>
    </source>
</evidence>
<dbReference type="Proteomes" id="UP000193689">
    <property type="component" value="Unassembled WGS sequence"/>
</dbReference>